<feature type="transmembrane region" description="Helical" evidence="1">
    <location>
        <begin position="7"/>
        <end position="28"/>
    </location>
</feature>
<keyword evidence="3" id="KW-1185">Reference proteome</keyword>
<accession>A0AAE3YMA5</accession>
<dbReference type="EMBL" id="JAVDYB010000001">
    <property type="protein sequence ID" value="MDR7276398.1"/>
    <property type="molecule type" value="Genomic_DNA"/>
</dbReference>
<evidence type="ECO:0000256" key="1">
    <source>
        <dbReference type="SAM" id="Phobius"/>
    </source>
</evidence>
<keyword evidence="1" id="KW-1133">Transmembrane helix</keyword>
<gene>
    <name evidence="2" type="ORF">J2S41_003176</name>
</gene>
<evidence type="ECO:0000313" key="2">
    <source>
        <dbReference type="EMBL" id="MDR7276398.1"/>
    </source>
</evidence>
<proteinExistence type="predicted"/>
<dbReference type="Proteomes" id="UP001183643">
    <property type="component" value="Unassembled WGS sequence"/>
</dbReference>
<organism evidence="2 3">
    <name type="scientific">Catenuloplanes atrovinosus</name>
    <dbReference type="NCBI Taxonomy" id="137266"/>
    <lineage>
        <taxon>Bacteria</taxon>
        <taxon>Bacillati</taxon>
        <taxon>Actinomycetota</taxon>
        <taxon>Actinomycetes</taxon>
        <taxon>Micromonosporales</taxon>
        <taxon>Micromonosporaceae</taxon>
        <taxon>Catenuloplanes</taxon>
    </lineage>
</organism>
<keyword evidence="1" id="KW-0472">Membrane</keyword>
<feature type="transmembrane region" description="Helical" evidence="1">
    <location>
        <begin position="34"/>
        <end position="53"/>
    </location>
</feature>
<evidence type="ECO:0000313" key="3">
    <source>
        <dbReference type="Proteomes" id="UP001183643"/>
    </source>
</evidence>
<protein>
    <submittedName>
        <fullName evidence="2">Uncharacterized protein</fullName>
    </submittedName>
</protein>
<reference evidence="2" key="1">
    <citation type="submission" date="2023-07" db="EMBL/GenBank/DDBJ databases">
        <title>Sequencing the genomes of 1000 actinobacteria strains.</title>
        <authorList>
            <person name="Klenk H.-P."/>
        </authorList>
    </citation>
    <scope>NUCLEOTIDE SEQUENCE</scope>
    <source>
        <strain evidence="2">DSM 44707</strain>
    </source>
</reference>
<dbReference type="AlphaFoldDB" id="A0AAE3YMA5"/>
<sequence>MSRRVGHAVGAAASVLVGVGIGIVANVVTASWSWTWALALGALVSSLVALETVRSLRGGGDPESGPVGVAGRYAVLGTASVSLIAIVALVWLVPRGGGRAGTSCQYEPYPTIPELAYRCVMDRWRPDSTIPVFDAARPGAEAGELRQHTGARQYFECQLPGEPIALDGTVRTGHWALTLADDPPHWGVVPQVYFEDGGSGERDRALPDCGTAQLDKIGKPYRR</sequence>
<dbReference type="RefSeq" id="WP_310368493.1">
    <property type="nucleotide sequence ID" value="NZ_JAVDYB010000001.1"/>
</dbReference>
<feature type="transmembrane region" description="Helical" evidence="1">
    <location>
        <begin position="73"/>
        <end position="93"/>
    </location>
</feature>
<keyword evidence="1" id="KW-0812">Transmembrane</keyword>
<comment type="caution">
    <text evidence="2">The sequence shown here is derived from an EMBL/GenBank/DDBJ whole genome shotgun (WGS) entry which is preliminary data.</text>
</comment>
<name>A0AAE3YMA5_9ACTN</name>